<sequence length="417" mass="43747">MTEATRRQRGGLLRHHDFRHLWAADALSQLGNRVSLLALPLLAAETLAASTFEVGLLRAVQTAAFLVLGLLVGAWCDRLRSLPVLVVADVARAVALGSIPVAAALGVLMLTQVYVAVLVAGVLSVFFDIAHHTYLPRLLPAGHLLEANARLRGNAAVAATAGPTVSGVLVQLFGPPVAVLVNALGYLWSALWLRGITAREPAPPRPARRHLGREIGEGLRLVFGHPVLRAFGLHGATFTLFQSLHVTLGVLYLLRELHLSPGGIGLLTSLGLTGSLAGALCARRVADALGQDRAVAVFGVVAGVACFGFPLTTGGPGLLWYGLGGFGSAFGVIVFTVAMASRQQAICPPELLGRMNATMLFLIWGAIPLGSVAAGLLGEAIGLRPTLWVAAAGSLLAAAWLVWSPLWRGWSPEPEQR</sequence>
<keyword evidence="6 7" id="KW-0472">Membrane</keyword>
<feature type="transmembrane region" description="Helical" evidence="7">
    <location>
        <begin position="387"/>
        <end position="407"/>
    </location>
</feature>
<evidence type="ECO:0000313" key="8">
    <source>
        <dbReference type="EMBL" id="MBP2474121.1"/>
    </source>
</evidence>
<evidence type="ECO:0000313" key="9">
    <source>
        <dbReference type="Proteomes" id="UP001519363"/>
    </source>
</evidence>
<feature type="transmembrane region" description="Helical" evidence="7">
    <location>
        <begin position="82"/>
        <end position="107"/>
    </location>
</feature>
<comment type="subcellular location">
    <subcellularLocation>
        <location evidence="1">Cell membrane</location>
        <topology evidence="1">Multi-pass membrane protein</topology>
    </subcellularLocation>
</comment>
<dbReference type="CDD" id="cd06173">
    <property type="entry name" value="MFS_MefA_like"/>
    <property type="match status" value="1"/>
</dbReference>
<evidence type="ECO:0000256" key="2">
    <source>
        <dbReference type="ARBA" id="ARBA00022448"/>
    </source>
</evidence>
<dbReference type="EMBL" id="JAGIOO010000001">
    <property type="protein sequence ID" value="MBP2474121.1"/>
    <property type="molecule type" value="Genomic_DNA"/>
</dbReference>
<dbReference type="InterPro" id="IPR010290">
    <property type="entry name" value="TM_effector"/>
</dbReference>
<feature type="transmembrane region" description="Helical" evidence="7">
    <location>
        <begin position="294"/>
        <end position="312"/>
    </location>
</feature>
<dbReference type="Gene3D" id="1.20.1250.20">
    <property type="entry name" value="MFS general substrate transporter like domains"/>
    <property type="match status" value="1"/>
</dbReference>
<comment type="caution">
    <text evidence="8">The sequence shown here is derived from an EMBL/GenBank/DDBJ whole genome shotgun (WGS) entry which is preliminary data.</text>
</comment>
<dbReference type="Proteomes" id="UP001519363">
    <property type="component" value="Unassembled WGS sequence"/>
</dbReference>
<gene>
    <name evidence="8" type="ORF">JOF53_002993</name>
</gene>
<evidence type="ECO:0000256" key="4">
    <source>
        <dbReference type="ARBA" id="ARBA00022692"/>
    </source>
</evidence>
<organism evidence="8 9">
    <name type="scientific">Crossiella equi</name>
    <dbReference type="NCBI Taxonomy" id="130796"/>
    <lineage>
        <taxon>Bacteria</taxon>
        <taxon>Bacillati</taxon>
        <taxon>Actinomycetota</taxon>
        <taxon>Actinomycetes</taxon>
        <taxon>Pseudonocardiales</taxon>
        <taxon>Pseudonocardiaceae</taxon>
        <taxon>Crossiella</taxon>
    </lineage>
</organism>
<feature type="transmembrane region" description="Helical" evidence="7">
    <location>
        <begin position="55"/>
        <end position="75"/>
    </location>
</feature>
<evidence type="ECO:0000256" key="5">
    <source>
        <dbReference type="ARBA" id="ARBA00022989"/>
    </source>
</evidence>
<evidence type="ECO:0000256" key="1">
    <source>
        <dbReference type="ARBA" id="ARBA00004651"/>
    </source>
</evidence>
<accession>A0ABS5AC17</accession>
<dbReference type="SUPFAM" id="SSF103473">
    <property type="entry name" value="MFS general substrate transporter"/>
    <property type="match status" value="1"/>
</dbReference>
<feature type="transmembrane region" description="Helical" evidence="7">
    <location>
        <begin position="113"/>
        <end position="130"/>
    </location>
</feature>
<dbReference type="PANTHER" id="PTHR23513:SF6">
    <property type="entry name" value="MAJOR FACILITATOR SUPERFAMILY ASSOCIATED DOMAIN-CONTAINING PROTEIN"/>
    <property type="match status" value="1"/>
</dbReference>
<keyword evidence="4 7" id="KW-0812">Transmembrane</keyword>
<evidence type="ECO:0000256" key="7">
    <source>
        <dbReference type="SAM" id="Phobius"/>
    </source>
</evidence>
<feature type="transmembrane region" description="Helical" evidence="7">
    <location>
        <begin position="318"/>
        <end position="340"/>
    </location>
</feature>
<keyword evidence="9" id="KW-1185">Reference proteome</keyword>
<dbReference type="PANTHER" id="PTHR23513">
    <property type="entry name" value="INTEGRAL MEMBRANE EFFLUX PROTEIN-RELATED"/>
    <property type="match status" value="1"/>
</dbReference>
<dbReference type="Pfam" id="PF05977">
    <property type="entry name" value="MFS_3"/>
    <property type="match status" value="1"/>
</dbReference>
<feature type="transmembrane region" description="Helical" evidence="7">
    <location>
        <begin position="218"/>
        <end position="241"/>
    </location>
</feature>
<keyword evidence="5 7" id="KW-1133">Transmembrane helix</keyword>
<name>A0ABS5AC17_9PSEU</name>
<protein>
    <submittedName>
        <fullName evidence="8">MFS family permease</fullName>
    </submittedName>
</protein>
<keyword evidence="3" id="KW-1003">Cell membrane</keyword>
<feature type="transmembrane region" description="Helical" evidence="7">
    <location>
        <begin position="361"/>
        <end position="381"/>
    </location>
</feature>
<proteinExistence type="predicted"/>
<feature type="transmembrane region" description="Helical" evidence="7">
    <location>
        <begin position="261"/>
        <end position="282"/>
    </location>
</feature>
<keyword evidence="2" id="KW-0813">Transport</keyword>
<dbReference type="InterPro" id="IPR036259">
    <property type="entry name" value="MFS_trans_sf"/>
</dbReference>
<reference evidence="8 9" key="1">
    <citation type="submission" date="2021-03" db="EMBL/GenBank/DDBJ databases">
        <title>Sequencing the genomes of 1000 actinobacteria strains.</title>
        <authorList>
            <person name="Klenk H.-P."/>
        </authorList>
    </citation>
    <scope>NUCLEOTIDE SEQUENCE [LARGE SCALE GENOMIC DNA]</scope>
    <source>
        <strain evidence="8 9">DSM 44580</strain>
    </source>
</reference>
<evidence type="ECO:0000256" key="3">
    <source>
        <dbReference type="ARBA" id="ARBA00022475"/>
    </source>
</evidence>
<dbReference type="RefSeq" id="WP_086789223.1">
    <property type="nucleotide sequence ID" value="NZ_JAGIOO010000001.1"/>
</dbReference>
<evidence type="ECO:0000256" key="6">
    <source>
        <dbReference type="ARBA" id="ARBA00023136"/>
    </source>
</evidence>